<comment type="caution">
    <text evidence="2">The sequence shown here is derived from an EMBL/GenBank/DDBJ whole genome shotgun (WGS) entry which is preliminary data.</text>
</comment>
<organism evidence="2 3">
    <name type="scientific">Tengunoibacter tsumagoiensis</name>
    <dbReference type="NCBI Taxonomy" id="2014871"/>
    <lineage>
        <taxon>Bacteria</taxon>
        <taxon>Bacillati</taxon>
        <taxon>Chloroflexota</taxon>
        <taxon>Ktedonobacteria</taxon>
        <taxon>Ktedonobacterales</taxon>
        <taxon>Dictyobacteraceae</taxon>
        <taxon>Tengunoibacter</taxon>
    </lineage>
</organism>
<evidence type="ECO:0000313" key="3">
    <source>
        <dbReference type="Proteomes" id="UP000287352"/>
    </source>
</evidence>
<reference evidence="3" key="1">
    <citation type="submission" date="2018-12" db="EMBL/GenBank/DDBJ databases">
        <title>Tengunoibacter tsumagoiensis gen. nov., sp. nov., Dictyobacter kobayashii sp. nov., D. alpinus sp. nov., and D. joshuensis sp. nov. and description of Dictyobacteraceae fam. nov. within the order Ktedonobacterales isolated from Tengu-no-mugimeshi.</title>
        <authorList>
            <person name="Wang C.M."/>
            <person name="Zheng Y."/>
            <person name="Sakai Y."/>
            <person name="Toyoda A."/>
            <person name="Minakuchi Y."/>
            <person name="Abe K."/>
            <person name="Yokota A."/>
            <person name="Yabe S."/>
        </authorList>
    </citation>
    <scope>NUCLEOTIDE SEQUENCE [LARGE SCALE GENOMIC DNA]</scope>
    <source>
        <strain evidence="3">Uno3</strain>
    </source>
</reference>
<evidence type="ECO:0000313" key="2">
    <source>
        <dbReference type="EMBL" id="GCE16014.1"/>
    </source>
</evidence>
<dbReference type="Gene3D" id="3.40.50.80">
    <property type="entry name" value="Nucleotide-binding domain of ferredoxin-NADP reductase (FNR) module"/>
    <property type="match status" value="1"/>
</dbReference>
<accession>A0A402AA07</accession>
<dbReference type="Pfam" id="PF00175">
    <property type="entry name" value="NAD_binding_1"/>
    <property type="match status" value="1"/>
</dbReference>
<dbReference type="AlphaFoldDB" id="A0A402AA07"/>
<proteinExistence type="predicted"/>
<feature type="domain" description="Oxidoreductase FAD/NAD(P)-binding" evidence="1">
    <location>
        <begin position="15"/>
        <end position="63"/>
    </location>
</feature>
<dbReference type="RefSeq" id="WP_126583404.1">
    <property type="nucleotide sequence ID" value="NZ_BIFR01000002.1"/>
</dbReference>
<dbReference type="GO" id="GO:0016491">
    <property type="term" value="F:oxidoreductase activity"/>
    <property type="evidence" value="ECO:0007669"/>
    <property type="project" value="InterPro"/>
</dbReference>
<dbReference type="OrthoDB" id="9796486at2"/>
<protein>
    <recommendedName>
        <fullName evidence="1">Oxidoreductase FAD/NAD(P)-binding domain-containing protein</fullName>
    </recommendedName>
</protein>
<dbReference type="SUPFAM" id="SSF52343">
    <property type="entry name" value="Ferredoxin reductase-like, C-terminal NADP-linked domain"/>
    <property type="match status" value="1"/>
</dbReference>
<gene>
    <name evidence="2" type="ORF">KTT_58730</name>
</gene>
<dbReference type="InterPro" id="IPR039261">
    <property type="entry name" value="FNR_nucleotide-bd"/>
</dbReference>
<keyword evidence="3" id="KW-1185">Reference proteome</keyword>
<sequence length="84" mass="9336">MQAASIDLGSKILYTLTDSTAIPANWTGFVGRINAQMLQQVIPDLAERTYYISGPPEMVRGCEQVLKDLHIRPGQIKKDFFPGL</sequence>
<dbReference type="EMBL" id="BIFR01000002">
    <property type="protein sequence ID" value="GCE16014.1"/>
    <property type="molecule type" value="Genomic_DNA"/>
</dbReference>
<name>A0A402AA07_9CHLR</name>
<evidence type="ECO:0000259" key="1">
    <source>
        <dbReference type="Pfam" id="PF00175"/>
    </source>
</evidence>
<dbReference type="InterPro" id="IPR001433">
    <property type="entry name" value="OxRdtase_FAD/NAD-bd"/>
</dbReference>
<dbReference type="Proteomes" id="UP000287352">
    <property type="component" value="Unassembled WGS sequence"/>
</dbReference>